<proteinExistence type="predicted"/>
<accession>A0A0E9PIS1</accession>
<name>A0A0E9PIS1_ANGAN</name>
<dbReference type="AlphaFoldDB" id="A0A0E9PIS1"/>
<organism evidence="1">
    <name type="scientific">Anguilla anguilla</name>
    <name type="common">European freshwater eel</name>
    <name type="synonym">Muraena anguilla</name>
    <dbReference type="NCBI Taxonomy" id="7936"/>
    <lineage>
        <taxon>Eukaryota</taxon>
        <taxon>Metazoa</taxon>
        <taxon>Chordata</taxon>
        <taxon>Craniata</taxon>
        <taxon>Vertebrata</taxon>
        <taxon>Euteleostomi</taxon>
        <taxon>Actinopterygii</taxon>
        <taxon>Neopterygii</taxon>
        <taxon>Teleostei</taxon>
        <taxon>Anguilliformes</taxon>
        <taxon>Anguillidae</taxon>
        <taxon>Anguilla</taxon>
    </lineage>
</organism>
<dbReference type="EMBL" id="GBXM01104375">
    <property type="protein sequence ID" value="JAH04202.1"/>
    <property type="molecule type" value="Transcribed_RNA"/>
</dbReference>
<reference evidence="1" key="2">
    <citation type="journal article" date="2015" name="Fish Shellfish Immunol.">
        <title>Early steps in the European eel (Anguilla anguilla)-Vibrio vulnificus interaction in the gills: Role of the RtxA13 toxin.</title>
        <authorList>
            <person name="Callol A."/>
            <person name="Pajuelo D."/>
            <person name="Ebbesson L."/>
            <person name="Teles M."/>
            <person name="MacKenzie S."/>
            <person name="Amaro C."/>
        </authorList>
    </citation>
    <scope>NUCLEOTIDE SEQUENCE</scope>
</reference>
<reference evidence="1" key="1">
    <citation type="submission" date="2014-11" db="EMBL/GenBank/DDBJ databases">
        <authorList>
            <person name="Amaro Gonzalez C."/>
        </authorList>
    </citation>
    <scope>NUCLEOTIDE SEQUENCE</scope>
</reference>
<evidence type="ECO:0000313" key="1">
    <source>
        <dbReference type="EMBL" id="JAH04202.1"/>
    </source>
</evidence>
<protein>
    <submittedName>
        <fullName evidence="1">Uncharacterized protein</fullName>
    </submittedName>
</protein>
<sequence>MEYPHVMWILQLDKNPLR</sequence>